<accession>A0A8J4TE26</accession>
<feature type="region of interest" description="Disordered" evidence="1">
    <location>
        <begin position="29"/>
        <end position="57"/>
    </location>
</feature>
<evidence type="ECO:0000256" key="1">
    <source>
        <dbReference type="SAM" id="MobiDB-lite"/>
    </source>
</evidence>
<gene>
    <name evidence="2" type="ORF">DAT39_016796</name>
</gene>
<name>A0A8J4TE26_CLAMG</name>
<evidence type="ECO:0000313" key="3">
    <source>
        <dbReference type="Proteomes" id="UP000727407"/>
    </source>
</evidence>
<feature type="non-terminal residue" evidence="2">
    <location>
        <position position="57"/>
    </location>
</feature>
<sequence length="57" mass="6821">MSDEPQREPVSLRPVREPRESAMVRMTFDLNTEPQQSSFTQQNSEEEKRTMERTDDY</sequence>
<dbReference type="Proteomes" id="UP000727407">
    <property type="component" value="Unassembled WGS sequence"/>
</dbReference>
<comment type="caution">
    <text evidence="2">The sequence shown here is derived from an EMBL/GenBank/DDBJ whole genome shotgun (WGS) entry which is preliminary data.</text>
</comment>
<feature type="region of interest" description="Disordered" evidence="1">
    <location>
        <begin position="1"/>
        <end position="20"/>
    </location>
</feature>
<proteinExistence type="predicted"/>
<feature type="compositionally biased region" description="Basic and acidic residues" evidence="1">
    <location>
        <begin position="45"/>
        <end position="57"/>
    </location>
</feature>
<reference evidence="2" key="1">
    <citation type="submission" date="2020-07" db="EMBL/GenBank/DDBJ databases">
        <title>Clarias magur genome sequencing, assembly and annotation.</title>
        <authorList>
            <person name="Kushwaha B."/>
            <person name="Kumar R."/>
            <person name="Das P."/>
            <person name="Joshi C.G."/>
            <person name="Kumar D."/>
            <person name="Nagpure N.S."/>
            <person name="Pandey M."/>
            <person name="Agarwal S."/>
            <person name="Srivastava S."/>
            <person name="Singh M."/>
            <person name="Sahoo L."/>
            <person name="Jayasankar P."/>
            <person name="Meher P.K."/>
            <person name="Koringa P.G."/>
            <person name="Iquebal M.A."/>
            <person name="Das S.P."/>
            <person name="Bit A."/>
            <person name="Patnaik S."/>
            <person name="Patel N."/>
            <person name="Shah T.M."/>
            <person name="Hinsu A."/>
            <person name="Jena J.K."/>
        </authorList>
    </citation>
    <scope>NUCLEOTIDE SEQUENCE</scope>
    <source>
        <strain evidence="2">CIFAMagur01</strain>
        <tissue evidence="2">Testis</tissue>
    </source>
</reference>
<evidence type="ECO:0000313" key="2">
    <source>
        <dbReference type="EMBL" id="KAF5893485.1"/>
    </source>
</evidence>
<feature type="compositionally biased region" description="Polar residues" evidence="1">
    <location>
        <begin position="29"/>
        <end position="43"/>
    </location>
</feature>
<organism evidence="2 3">
    <name type="scientific">Clarias magur</name>
    <name type="common">Asian catfish</name>
    <name type="synonym">Macropteronotus magur</name>
    <dbReference type="NCBI Taxonomy" id="1594786"/>
    <lineage>
        <taxon>Eukaryota</taxon>
        <taxon>Metazoa</taxon>
        <taxon>Chordata</taxon>
        <taxon>Craniata</taxon>
        <taxon>Vertebrata</taxon>
        <taxon>Euteleostomi</taxon>
        <taxon>Actinopterygii</taxon>
        <taxon>Neopterygii</taxon>
        <taxon>Teleostei</taxon>
        <taxon>Ostariophysi</taxon>
        <taxon>Siluriformes</taxon>
        <taxon>Clariidae</taxon>
        <taxon>Clarias</taxon>
    </lineage>
</organism>
<protein>
    <submittedName>
        <fullName evidence="2">Uncharacterized protein</fullName>
    </submittedName>
</protein>
<keyword evidence="3" id="KW-1185">Reference proteome</keyword>
<dbReference type="AlphaFoldDB" id="A0A8J4TE26"/>
<dbReference type="EMBL" id="QNUK01000431">
    <property type="protein sequence ID" value="KAF5893485.1"/>
    <property type="molecule type" value="Genomic_DNA"/>
</dbReference>